<dbReference type="InterPro" id="IPR049449">
    <property type="entry name" value="TesB_ACOT8-like_N"/>
</dbReference>
<dbReference type="GO" id="GO:0006637">
    <property type="term" value="P:acyl-CoA metabolic process"/>
    <property type="evidence" value="ECO:0000318"/>
    <property type="project" value="GO_Central"/>
</dbReference>
<dbReference type="InterPro" id="IPR029069">
    <property type="entry name" value="HotDog_dom_sf"/>
</dbReference>
<dbReference type="InterPro" id="IPR042171">
    <property type="entry name" value="Acyl-CoA_hotdog"/>
</dbReference>
<dbReference type="FunCoup" id="G2J670">
    <property type="interactions" value="776"/>
</dbReference>
<feature type="domain" description="Acyl-CoA thioesterase-like C-terminal" evidence="6">
    <location>
        <begin position="226"/>
        <end position="355"/>
    </location>
</feature>
<dbReference type="Gene3D" id="2.40.160.210">
    <property type="entry name" value="Acyl-CoA thioesterase, double hotdog domain"/>
    <property type="match status" value="1"/>
</dbReference>
<reference evidence="7" key="2">
    <citation type="journal article" date="2011" name="PLoS Genet.">
        <title>Caenorhabditis briggsae recombinant inbred line genotypes reveal inter-strain incompatibility and the evolution of recombination.</title>
        <authorList>
            <person name="Ross J.A."/>
            <person name="Koboldt D.C."/>
            <person name="Staisch J.E."/>
            <person name="Chamberlin H.M."/>
            <person name="Gupta B.P."/>
            <person name="Miller R.D."/>
            <person name="Baird S.E."/>
            <person name="Haag E.S."/>
        </authorList>
    </citation>
    <scope>NUCLEOTIDE SEQUENCE</scope>
    <source>
        <strain evidence="7">AF16</strain>
    </source>
</reference>
<evidence type="ECO:0000256" key="4">
    <source>
        <dbReference type="ARBA" id="ARBA00023098"/>
    </source>
</evidence>
<accession>G2J670</accession>
<dbReference type="SUPFAM" id="SSF54637">
    <property type="entry name" value="Thioesterase/thiol ester dehydrase-isomerase"/>
    <property type="match status" value="2"/>
</dbReference>
<dbReference type="FunFam" id="2.40.160.210:FF:000001">
    <property type="entry name" value="Acyl-CoA thioesterase II"/>
    <property type="match status" value="1"/>
</dbReference>
<dbReference type="GO" id="GO:0005782">
    <property type="term" value="C:peroxisomal matrix"/>
    <property type="evidence" value="ECO:0000318"/>
    <property type="project" value="GO_Central"/>
</dbReference>
<dbReference type="CDD" id="cd03444">
    <property type="entry name" value="Thioesterase_II_repeat1"/>
    <property type="match status" value="1"/>
</dbReference>
<evidence type="ECO:0000313" key="9">
    <source>
        <dbReference type="Proteomes" id="UP000008549"/>
    </source>
</evidence>
<dbReference type="EMBL" id="HE600971">
    <property type="protein sequence ID" value="CAP28004.2"/>
    <property type="molecule type" value="Genomic_DNA"/>
</dbReference>
<sequence length="360" mass="40613">MMNFFAASLVKTSFETEKKNSDDHFKFSGLLATMARPKPPTEGTPLCNVEHIEFESRADDIKAGLIDTFLNLQRIDTNLYIARHLLKGRHSYNAVYGGQVVGQSLAAAAATVEDCFIPHSLHSYFIKTGSVDKPILYMIDRIRDGRSFCTRVVKAVQDGEAIFSCQISFHHKEPDAIKHSSRMPEVAAPEELLPAREAALEVLRSNSVDEVTAGVIQHFLKEIPDAFERVFDVRPVNPAKYLLKEDTEPMSMIWIRARENLGDDTRLHQCVAAYLTDLSMLTTAVRPHIRKGFIPSMSFSLDHCVWIHENEFRMDDWMLYETVSSKAGGSRAFIEGRLWSRDGRLIISTAQEALVRAPKV</sequence>
<organism evidence="7">
    <name type="scientific">Caenorhabditis briggsae</name>
    <dbReference type="NCBI Taxonomy" id="6238"/>
    <lineage>
        <taxon>Eukaryota</taxon>
        <taxon>Metazoa</taxon>
        <taxon>Ecdysozoa</taxon>
        <taxon>Nematoda</taxon>
        <taxon>Chromadorea</taxon>
        <taxon>Rhabditida</taxon>
        <taxon>Rhabditina</taxon>
        <taxon>Rhabditomorpha</taxon>
        <taxon>Rhabditoidea</taxon>
        <taxon>Rhabditidae</taxon>
        <taxon>Peloderinae</taxon>
        <taxon>Caenorhabditis</taxon>
    </lineage>
</organism>
<evidence type="ECO:0000259" key="6">
    <source>
        <dbReference type="Pfam" id="PF20789"/>
    </source>
</evidence>
<dbReference type="AlphaFoldDB" id="G2J670"/>
<evidence type="ECO:0000313" key="7">
    <source>
        <dbReference type="EMBL" id="CAP20735.2"/>
    </source>
</evidence>
<dbReference type="CDD" id="cd03445">
    <property type="entry name" value="Thioesterase_II_repeat2"/>
    <property type="match status" value="1"/>
</dbReference>
<proteinExistence type="inferred from homology"/>
<keyword evidence="4" id="KW-0443">Lipid metabolism</keyword>
<dbReference type="NCBIfam" id="TIGR00189">
    <property type="entry name" value="tesB"/>
    <property type="match status" value="1"/>
</dbReference>
<comment type="subunit">
    <text evidence="2">Homotetramer.</text>
</comment>
<dbReference type="eggNOG" id="KOG3016">
    <property type="taxonomic scope" value="Eukaryota"/>
</dbReference>
<evidence type="ECO:0000256" key="2">
    <source>
        <dbReference type="ARBA" id="ARBA00011881"/>
    </source>
</evidence>
<dbReference type="OMA" id="PTGERAF"/>
<dbReference type="CTD" id="8585237"/>
<dbReference type="GeneID" id="8585237"/>
<dbReference type="InterPro" id="IPR003703">
    <property type="entry name" value="Acyl_CoA_thio"/>
</dbReference>
<dbReference type="WormBase" id="CBG08110">
    <property type="protein sequence ID" value="CBP13323"/>
    <property type="gene ID" value="WBGene00029971"/>
</dbReference>
<name>G2J670_CAEBR</name>
<reference evidence="7" key="1">
    <citation type="journal article" date="2003" name="PLoS Biol.">
        <title>The genome sequence of Caenorhabditis briggsae: a platform for comparative genomics.</title>
        <authorList>
            <person name="Stein L.D."/>
            <person name="Bao Z."/>
            <person name="Blasiar D."/>
            <person name="Blumenthal T."/>
            <person name="Brent M.R."/>
            <person name="Chen N."/>
            <person name="Chinwalla A."/>
            <person name="Clarke L."/>
            <person name="Clee C."/>
            <person name="Coghlan A."/>
            <person name="Coulson A."/>
            <person name="D'Eustachio P."/>
            <person name="Fitch D.H."/>
            <person name="Fulton L.A."/>
            <person name="Fulton R.E."/>
            <person name="Griffiths-Jones S."/>
            <person name="Harris T.W."/>
            <person name="Hillier L.W."/>
            <person name="Kamath R."/>
            <person name="Kuwabara P.E."/>
            <person name="Mardis E.R."/>
            <person name="Marra M.A."/>
            <person name="Miner T.L."/>
            <person name="Minx P."/>
            <person name="Mullikin J.C."/>
            <person name="Plumb R.W."/>
            <person name="Rogers J."/>
            <person name="Schein J.E."/>
            <person name="Sohrmann M."/>
            <person name="Spieth J."/>
            <person name="Stajich J.E."/>
            <person name="Wei C."/>
            <person name="Willey D."/>
            <person name="Wilson R.K."/>
            <person name="Durbin R."/>
            <person name="Waterston R.H."/>
        </authorList>
    </citation>
    <scope>NUCLEOTIDE SEQUENCE [LARGE SCALE GENOMIC DNA]</scope>
    <source>
        <strain evidence="7">AF16</strain>
    </source>
</reference>
<dbReference type="Pfam" id="PF13622">
    <property type="entry name" value="4HBT_3"/>
    <property type="match status" value="1"/>
</dbReference>
<keyword evidence="3" id="KW-0378">Hydrolase</keyword>
<evidence type="ECO:0000256" key="3">
    <source>
        <dbReference type="ARBA" id="ARBA00022801"/>
    </source>
</evidence>
<dbReference type="InterPro" id="IPR049450">
    <property type="entry name" value="ACOT8-like_C"/>
</dbReference>
<dbReference type="Proteomes" id="UP000008549">
    <property type="component" value="Unassembled WGS sequence"/>
</dbReference>
<evidence type="ECO:0000313" key="8">
    <source>
        <dbReference type="EMBL" id="CAP28004.2"/>
    </source>
</evidence>
<feature type="domain" description="Acyl-CoA thioesterase-like N-terminal HotDog" evidence="5">
    <location>
        <begin position="93"/>
        <end position="170"/>
    </location>
</feature>
<protein>
    <submittedName>
        <fullName evidence="8">Protein CBG08110</fullName>
    </submittedName>
    <submittedName>
        <fullName evidence="7">Protein CBG24030</fullName>
    </submittedName>
</protein>
<dbReference type="STRING" id="6238.G2J670"/>
<dbReference type="RefSeq" id="XP_002643243.2">
    <property type="nucleotide sequence ID" value="XM_002643197.2"/>
</dbReference>
<keyword evidence="9" id="KW-1185">Reference proteome</keyword>
<dbReference type="GO" id="GO:0047617">
    <property type="term" value="F:fatty acyl-CoA hydrolase activity"/>
    <property type="evidence" value="ECO:0000318"/>
    <property type="project" value="GO_Central"/>
</dbReference>
<evidence type="ECO:0000259" key="5">
    <source>
        <dbReference type="Pfam" id="PF13622"/>
    </source>
</evidence>
<reference evidence="7" key="3">
    <citation type="submission" date="2011-10" db="EMBL/GenBank/DDBJ databases">
        <authorList>
            <consortium name="WormBase Consortium"/>
            <person name="Howe K.L."/>
        </authorList>
    </citation>
    <scope>NUCLEOTIDE SEQUENCE</scope>
    <source>
        <strain evidence="7">AF16</strain>
    </source>
</reference>
<evidence type="ECO:0000313" key="11">
    <source>
        <dbReference type="WormBase" id="CBG24030"/>
    </source>
</evidence>
<dbReference type="GO" id="GO:0009062">
    <property type="term" value="P:fatty acid catabolic process"/>
    <property type="evidence" value="ECO:0000318"/>
    <property type="project" value="GO_Central"/>
</dbReference>
<gene>
    <name evidence="8 10" type="ORF">CBG08110</name>
    <name evidence="7 11" type="ORF">CBG24030</name>
    <name evidence="8" type="ORF">CBG_08110</name>
    <name evidence="7" type="ORF">CBG_24030</name>
</gene>
<dbReference type="HOGENOM" id="CLU_032690_1_0_1"/>
<evidence type="ECO:0000313" key="10">
    <source>
        <dbReference type="WormBase" id="CBG08110"/>
    </source>
</evidence>
<dbReference type="EMBL" id="HE601228">
    <property type="protein sequence ID" value="CAP20735.2"/>
    <property type="molecule type" value="Genomic_DNA"/>
</dbReference>
<dbReference type="KEGG" id="cbr:CBG_08110"/>
<dbReference type="PANTHER" id="PTHR11066:SF49">
    <property type="entry name" value="ACYL-COA THIOESTERASE II"/>
    <property type="match status" value="1"/>
</dbReference>
<dbReference type="WormBase" id="CBG24030">
    <property type="protein sequence ID" value="CBP13323"/>
    <property type="gene ID" value="WBGene00042238"/>
</dbReference>
<dbReference type="Pfam" id="PF20789">
    <property type="entry name" value="4HBT_3C"/>
    <property type="match status" value="1"/>
</dbReference>
<evidence type="ECO:0000256" key="1">
    <source>
        <dbReference type="ARBA" id="ARBA00006538"/>
    </source>
</evidence>
<comment type="similarity">
    <text evidence="1">Belongs to the C/M/P thioester hydrolase family.</text>
</comment>
<dbReference type="PANTHER" id="PTHR11066">
    <property type="entry name" value="ACYL-COA THIOESTERASE"/>
    <property type="match status" value="1"/>
</dbReference>